<dbReference type="STRING" id="1121306.SAMN02745196_00254"/>
<dbReference type="GO" id="GO:0071555">
    <property type="term" value="P:cell wall organization"/>
    <property type="evidence" value="ECO:0007669"/>
    <property type="project" value="TreeGrafter"/>
</dbReference>
<dbReference type="RefSeq" id="WP_084666001.1">
    <property type="nucleotide sequence ID" value="NZ_FQXP01000003.1"/>
</dbReference>
<organism evidence="5 6">
    <name type="scientific">Clostridium collagenovorans DSM 3089</name>
    <dbReference type="NCBI Taxonomy" id="1121306"/>
    <lineage>
        <taxon>Bacteria</taxon>
        <taxon>Bacillati</taxon>
        <taxon>Bacillota</taxon>
        <taxon>Clostridia</taxon>
        <taxon>Eubacteriales</taxon>
        <taxon>Clostridiaceae</taxon>
        <taxon>Clostridium</taxon>
    </lineage>
</organism>
<dbReference type="InterPro" id="IPR012338">
    <property type="entry name" value="Beta-lactam/transpept-like"/>
</dbReference>
<keyword evidence="3" id="KW-0812">Transmembrane</keyword>
<keyword evidence="3" id="KW-1133">Transmembrane helix</keyword>
<evidence type="ECO:0000256" key="2">
    <source>
        <dbReference type="ARBA" id="ARBA00023136"/>
    </source>
</evidence>
<evidence type="ECO:0000313" key="5">
    <source>
        <dbReference type="EMBL" id="SHH40452.1"/>
    </source>
</evidence>
<evidence type="ECO:0000256" key="1">
    <source>
        <dbReference type="ARBA" id="ARBA00004370"/>
    </source>
</evidence>
<dbReference type="GO" id="GO:0051301">
    <property type="term" value="P:cell division"/>
    <property type="evidence" value="ECO:0007669"/>
    <property type="project" value="UniProtKB-KW"/>
</dbReference>
<evidence type="ECO:0000256" key="3">
    <source>
        <dbReference type="SAM" id="Phobius"/>
    </source>
</evidence>
<dbReference type="GO" id="GO:0005886">
    <property type="term" value="C:plasma membrane"/>
    <property type="evidence" value="ECO:0007669"/>
    <property type="project" value="TreeGrafter"/>
</dbReference>
<keyword evidence="5" id="KW-0132">Cell division</keyword>
<dbReference type="EMBL" id="FQXP01000003">
    <property type="protein sequence ID" value="SHH40452.1"/>
    <property type="molecule type" value="Genomic_DNA"/>
</dbReference>
<dbReference type="Pfam" id="PF00905">
    <property type="entry name" value="Transpeptidase"/>
    <property type="match status" value="1"/>
</dbReference>
<dbReference type="GO" id="GO:0008658">
    <property type="term" value="F:penicillin binding"/>
    <property type="evidence" value="ECO:0007669"/>
    <property type="project" value="InterPro"/>
</dbReference>
<keyword evidence="5" id="KW-0131">Cell cycle</keyword>
<comment type="subcellular location">
    <subcellularLocation>
        <location evidence="1">Membrane</location>
    </subcellularLocation>
</comment>
<feature type="transmembrane region" description="Helical" evidence="3">
    <location>
        <begin position="39"/>
        <end position="57"/>
    </location>
</feature>
<evidence type="ECO:0000313" key="6">
    <source>
        <dbReference type="Proteomes" id="UP000184526"/>
    </source>
</evidence>
<evidence type="ECO:0000259" key="4">
    <source>
        <dbReference type="Pfam" id="PF00905"/>
    </source>
</evidence>
<keyword evidence="6" id="KW-1185">Reference proteome</keyword>
<dbReference type="InterPro" id="IPR050515">
    <property type="entry name" value="Beta-lactam/transpept"/>
</dbReference>
<sequence>MFSFKRNKKKKESKKTVKKEENREFYKPYRVEYKKLKNASMILIIPFLGLGFRYAYLGIIKANTLATIGNGQYVYKENLEDIPYRVYDCNDKNFYESIKKYSIVIDPIAYKKFNTDMEAEAIKTLKYILRNYNKDYLLPDEINKTLNDKITYDIDLETYNKIKEMNNLNFIKGVYIYESTNTDKKNNWDIVNLLTNPLDNKDGSKKPKDTLEAMIADKTKDNIIPKIVYEKDVTGKLMEPKYIEGEHNVNLKLTLDKNLQDSIHDMLQDEMYEKYDEVGVVLMEADTGKIRALTQRNYNLPNVNIGATSNHGYFPGSIFKVIVHEMGMEKGITWPTKVYKRNKNIKEFNNKDQLTVREALIWSSNDIFYQIGEEVGFDNIKKIAKQHGMMEKVLGLYHEQAGNFEVDENNLTTDQVRHSAIGQKIRITPLEALSIPSTVINDGYYVKPQIIDSFVDNEGKEIEGYEVEKERIIKKSTASSLKENMKDIVNSATGTGNNAKFDGFDVGGKTGTTEYFEINDKGEREKHCDGWFTGFFNYNDKNYVMVVFVQDIKWDTEYPEEGGTTAAPVFHKVLDLMKENKYLK</sequence>
<gene>
    <name evidence="5" type="ORF">SAMN02745196_00254</name>
</gene>
<accession>A0A1M5SPN8</accession>
<reference evidence="5 6" key="1">
    <citation type="submission" date="2016-11" db="EMBL/GenBank/DDBJ databases">
        <authorList>
            <person name="Jaros S."/>
            <person name="Januszkiewicz K."/>
            <person name="Wedrychowicz H."/>
        </authorList>
    </citation>
    <scope>NUCLEOTIDE SEQUENCE [LARGE SCALE GENOMIC DNA]</scope>
    <source>
        <strain evidence="5 6">DSM 3089</strain>
    </source>
</reference>
<proteinExistence type="predicted"/>
<dbReference type="Gene3D" id="3.40.710.10">
    <property type="entry name" value="DD-peptidase/beta-lactamase superfamily"/>
    <property type="match status" value="1"/>
</dbReference>
<dbReference type="AlphaFoldDB" id="A0A1M5SPN8"/>
<protein>
    <submittedName>
        <fullName evidence="5">Cell division protein FtsI/penicillin-binding protein 2</fullName>
    </submittedName>
</protein>
<dbReference type="SUPFAM" id="SSF56601">
    <property type="entry name" value="beta-lactamase/transpeptidase-like"/>
    <property type="match status" value="1"/>
</dbReference>
<dbReference type="PANTHER" id="PTHR30627:SF1">
    <property type="entry name" value="PEPTIDOGLYCAN D,D-TRANSPEPTIDASE FTSI"/>
    <property type="match status" value="1"/>
</dbReference>
<keyword evidence="2 3" id="KW-0472">Membrane</keyword>
<feature type="domain" description="Penicillin-binding protein transpeptidase" evidence="4">
    <location>
        <begin position="279"/>
        <end position="574"/>
    </location>
</feature>
<dbReference type="InterPro" id="IPR001460">
    <property type="entry name" value="PCN-bd_Tpept"/>
</dbReference>
<dbReference type="PANTHER" id="PTHR30627">
    <property type="entry name" value="PEPTIDOGLYCAN D,D-TRANSPEPTIDASE"/>
    <property type="match status" value="1"/>
</dbReference>
<dbReference type="Proteomes" id="UP000184526">
    <property type="component" value="Unassembled WGS sequence"/>
</dbReference>
<name>A0A1M5SPN8_9CLOT</name>
<dbReference type="OrthoDB" id="2985542at2"/>